<keyword evidence="9" id="KW-0408">Iron</keyword>
<dbReference type="InterPro" id="IPR025192">
    <property type="entry name" value="Succ_DH/fum_Rdtase_N"/>
</dbReference>
<dbReference type="SUPFAM" id="SSF54292">
    <property type="entry name" value="2Fe-2S ferredoxin-like"/>
    <property type="match status" value="1"/>
</dbReference>
<comment type="cofactor">
    <cofactor evidence="2">
        <name>[4Fe-4S] cluster</name>
        <dbReference type="ChEBI" id="CHEBI:49883"/>
    </cofactor>
</comment>
<evidence type="ECO:0000256" key="5">
    <source>
        <dbReference type="ARBA" id="ARBA00022485"/>
    </source>
</evidence>
<dbReference type="InterPro" id="IPR004489">
    <property type="entry name" value="Succ_DH/fum_Rdtase_Fe-S"/>
</dbReference>
<dbReference type="InterPro" id="IPR036010">
    <property type="entry name" value="2Fe-2S_ferredoxin-like_sf"/>
</dbReference>
<dbReference type="Gene3D" id="1.10.1060.10">
    <property type="entry name" value="Alpha-helical ferredoxin"/>
    <property type="match status" value="1"/>
</dbReference>
<dbReference type="PROSITE" id="PS00197">
    <property type="entry name" value="2FE2S_FER_1"/>
    <property type="match status" value="1"/>
</dbReference>
<evidence type="ECO:0000256" key="10">
    <source>
        <dbReference type="ARBA" id="ARBA00023014"/>
    </source>
</evidence>
<dbReference type="GO" id="GO:0051537">
    <property type="term" value="F:2 iron, 2 sulfur cluster binding"/>
    <property type="evidence" value="ECO:0007669"/>
    <property type="project" value="UniProtKB-KW"/>
</dbReference>
<feature type="domain" description="2Fe-2S ferredoxin-type" evidence="12">
    <location>
        <begin position="2"/>
        <end position="93"/>
    </location>
</feature>
<dbReference type="SUPFAM" id="SSF46548">
    <property type="entry name" value="alpha-helical ferredoxin"/>
    <property type="match status" value="1"/>
</dbReference>
<evidence type="ECO:0000256" key="7">
    <source>
        <dbReference type="ARBA" id="ARBA00022723"/>
    </source>
</evidence>
<comment type="cofactor">
    <cofactor evidence="1">
        <name>[3Fe-4S] cluster</name>
        <dbReference type="ChEBI" id="CHEBI:21137"/>
    </cofactor>
</comment>
<dbReference type="PANTHER" id="PTHR11921:SF29">
    <property type="entry name" value="SUCCINATE DEHYDROGENASE [UBIQUINONE] IRON-SULFUR SUBUNIT, MITOCHONDRIAL"/>
    <property type="match status" value="1"/>
</dbReference>
<dbReference type="Proteomes" id="UP000243333">
    <property type="component" value="Unassembled WGS sequence"/>
</dbReference>
<dbReference type="CDD" id="cd00207">
    <property type="entry name" value="fer2"/>
    <property type="match status" value="1"/>
</dbReference>
<dbReference type="InterPro" id="IPR050573">
    <property type="entry name" value="SDH/FRD_Iron-Sulfur"/>
</dbReference>
<evidence type="ECO:0000256" key="2">
    <source>
        <dbReference type="ARBA" id="ARBA00001966"/>
    </source>
</evidence>
<organism evidence="13 14">
    <name type="scientific">Sporolituus thermophilus DSM 23256</name>
    <dbReference type="NCBI Taxonomy" id="1123285"/>
    <lineage>
        <taxon>Bacteria</taxon>
        <taxon>Bacillati</taxon>
        <taxon>Bacillota</taxon>
        <taxon>Negativicutes</taxon>
        <taxon>Selenomonadales</taxon>
        <taxon>Sporomusaceae</taxon>
        <taxon>Sporolituus</taxon>
    </lineage>
</organism>
<dbReference type="EMBL" id="FNBU01000025">
    <property type="protein sequence ID" value="SDF73739.1"/>
    <property type="molecule type" value="Genomic_DNA"/>
</dbReference>
<dbReference type="NCBIfam" id="TIGR00384">
    <property type="entry name" value="dhsB"/>
    <property type="match status" value="1"/>
</dbReference>
<accession>A0A1G7NKC2</accession>
<dbReference type="GO" id="GO:0009055">
    <property type="term" value="F:electron transfer activity"/>
    <property type="evidence" value="ECO:0007669"/>
    <property type="project" value="InterPro"/>
</dbReference>
<dbReference type="PANTHER" id="PTHR11921">
    <property type="entry name" value="SUCCINATE DEHYDROGENASE IRON-SULFUR PROTEIN"/>
    <property type="match status" value="1"/>
</dbReference>
<dbReference type="PROSITE" id="PS51085">
    <property type="entry name" value="2FE2S_FER_2"/>
    <property type="match status" value="1"/>
</dbReference>
<reference evidence="14" key="1">
    <citation type="submission" date="2016-10" db="EMBL/GenBank/DDBJ databases">
        <authorList>
            <person name="Varghese N."/>
            <person name="Submissions S."/>
        </authorList>
    </citation>
    <scope>NUCLEOTIDE SEQUENCE [LARGE SCALE GENOMIC DNA]</scope>
    <source>
        <strain evidence="14">DSM 23256</strain>
    </source>
</reference>
<evidence type="ECO:0000256" key="6">
    <source>
        <dbReference type="ARBA" id="ARBA00022714"/>
    </source>
</evidence>
<comment type="cofactor">
    <cofactor evidence="11">
        <name>[2Fe-2S] cluster</name>
        <dbReference type="ChEBI" id="CHEBI:190135"/>
    </cofactor>
</comment>
<dbReference type="InterPro" id="IPR006058">
    <property type="entry name" value="2Fe2S_fd_BS"/>
</dbReference>
<comment type="similarity">
    <text evidence="4">Belongs to the succinate dehydrogenase/fumarate reductase iron-sulfur protein family.</text>
</comment>
<dbReference type="GO" id="GO:0022904">
    <property type="term" value="P:respiratory electron transport chain"/>
    <property type="evidence" value="ECO:0007669"/>
    <property type="project" value="TreeGrafter"/>
</dbReference>
<evidence type="ECO:0000259" key="12">
    <source>
        <dbReference type="PROSITE" id="PS51085"/>
    </source>
</evidence>
<dbReference type="OrthoDB" id="9804391at2"/>
<keyword evidence="10" id="KW-0411">Iron-sulfur</keyword>
<gene>
    <name evidence="13" type="ORF">SAMN05660235_02581</name>
</gene>
<dbReference type="GO" id="GO:0051539">
    <property type="term" value="F:4 iron, 4 sulfur cluster binding"/>
    <property type="evidence" value="ECO:0007669"/>
    <property type="project" value="UniProtKB-KW"/>
</dbReference>
<evidence type="ECO:0000256" key="9">
    <source>
        <dbReference type="ARBA" id="ARBA00023004"/>
    </source>
</evidence>
<evidence type="ECO:0000256" key="4">
    <source>
        <dbReference type="ARBA" id="ARBA00009433"/>
    </source>
</evidence>
<evidence type="ECO:0000256" key="3">
    <source>
        <dbReference type="ARBA" id="ARBA00005163"/>
    </source>
</evidence>
<dbReference type="GO" id="GO:0006099">
    <property type="term" value="P:tricarboxylic acid cycle"/>
    <property type="evidence" value="ECO:0007669"/>
    <property type="project" value="InterPro"/>
</dbReference>
<keyword evidence="14" id="KW-1185">Reference proteome</keyword>
<evidence type="ECO:0000256" key="8">
    <source>
        <dbReference type="ARBA" id="ARBA00023002"/>
    </source>
</evidence>
<evidence type="ECO:0000256" key="11">
    <source>
        <dbReference type="ARBA" id="ARBA00034078"/>
    </source>
</evidence>
<dbReference type="AlphaFoldDB" id="A0A1G7NKC2"/>
<sequence>MGKITYKIERFDGEKSYLQEYQFEHEPGKTILWGLIKIKEEIDPTLTFTAACRSAVCGACAVRVNGQAMLACETPLDAVLKRYDTDTLLIQPLANFKVIRDLVVDWEPKAERLAEVKPWLIPHDVFSPQTGCRQTPADFKKIDTQAGCILCGACASECSKLSADDSDFYEPFIYAKAGKFVADSRDKASQERLEATFNKGLWKCMHCVECVTKCPKKVAPGQEIAKLRQLSIKRRLPDNPGARHAVAFLKDIKDTGRLNEMLLALRTEGVVKSAKRLPFALRLLRKGKLNPFHFPKPVKGIEQVRAIIKAVEEAEK</sequence>
<dbReference type="InterPro" id="IPR012675">
    <property type="entry name" value="Beta-grasp_dom_sf"/>
</dbReference>
<dbReference type="RefSeq" id="WP_093691504.1">
    <property type="nucleotide sequence ID" value="NZ_FNBU01000025.1"/>
</dbReference>
<keyword evidence="6" id="KW-0001">2Fe-2S</keyword>
<dbReference type="InterPro" id="IPR001041">
    <property type="entry name" value="2Fe-2S_ferredoxin-type"/>
</dbReference>
<dbReference type="Pfam" id="PF13085">
    <property type="entry name" value="Fer2_3"/>
    <property type="match status" value="1"/>
</dbReference>
<evidence type="ECO:0000256" key="1">
    <source>
        <dbReference type="ARBA" id="ARBA00001927"/>
    </source>
</evidence>
<dbReference type="Pfam" id="PF13183">
    <property type="entry name" value="Fer4_8"/>
    <property type="match status" value="1"/>
</dbReference>
<dbReference type="GO" id="GO:0016491">
    <property type="term" value="F:oxidoreductase activity"/>
    <property type="evidence" value="ECO:0007669"/>
    <property type="project" value="UniProtKB-KW"/>
</dbReference>
<keyword evidence="8" id="KW-0560">Oxidoreductase</keyword>
<dbReference type="InterPro" id="IPR009051">
    <property type="entry name" value="Helical_ferredxn"/>
</dbReference>
<proteinExistence type="inferred from homology"/>
<keyword evidence="7" id="KW-0479">Metal-binding</keyword>
<dbReference type="Gene3D" id="3.10.20.30">
    <property type="match status" value="1"/>
</dbReference>
<dbReference type="STRING" id="1123285.SAMN05660235_02581"/>
<name>A0A1G7NKC2_9FIRM</name>
<evidence type="ECO:0000313" key="13">
    <source>
        <dbReference type="EMBL" id="SDF73739.1"/>
    </source>
</evidence>
<dbReference type="InterPro" id="IPR017896">
    <property type="entry name" value="4Fe4S_Fe-S-bd"/>
</dbReference>
<evidence type="ECO:0000313" key="14">
    <source>
        <dbReference type="Proteomes" id="UP000243333"/>
    </source>
</evidence>
<dbReference type="GO" id="GO:0046872">
    <property type="term" value="F:metal ion binding"/>
    <property type="evidence" value="ECO:0007669"/>
    <property type="project" value="UniProtKB-KW"/>
</dbReference>
<protein>
    <submittedName>
        <fullName evidence="13">Succinate dehydrogenase / fumarate reductase iron-sulfur subunit</fullName>
    </submittedName>
</protein>
<keyword evidence="5" id="KW-0004">4Fe-4S</keyword>
<comment type="pathway">
    <text evidence="3">Carbohydrate metabolism; tricarboxylic acid cycle.</text>
</comment>